<name>A0ACC3DJD5_9PEZI</name>
<protein>
    <submittedName>
        <fullName evidence="1">Uncharacterized protein</fullName>
    </submittedName>
</protein>
<organism evidence="1 2">
    <name type="scientific">Coniosporium uncinatum</name>
    <dbReference type="NCBI Taxonomy" id="93489"/>
    <lineage>
        <taxon>Eukaryota</taxon>
        <taxon>Fungi</taxon>
        <taxon>Dikarya</taxon>
        <taxon>Ascomycota</taxon>
        <taxon>Pezizomycotina</taxon>
        <taxon>Dothideomycetes</taxon>
        <taxon>Dothideomycetes incertae sedis</taxon>
        <taxon>Coniosporium</taxon>
    </lineage>
</organism>
<accession>A0ACC3DJD5</accession>
<reference evidence="1" key="1">
    <citation type="submission" date="2024-09" db="EMBL/GenBank/DDBJ databases">
        <title>Black Yeasts Isolated from many extreme environments.</title>
        <authorList>
            <person name="Coleine C."/>
            <person name="Stajich J.E."/>
            <person name="Selbmann L."/>
        </authorList>
    </citation>
    <scope>NUCLEOTIDE SEQUENCE</scope>
    <source>
        <strain evidence="1">CCFEE 5737</strain>
    </source>
</reference>
<gene>
    <name evidence="1" type="ORF">LTS18_012126</name>
</gene>
<evidence type="ECO:0000313" key="2">
    <source>
        <dbReference type="Proteomes" id="UP001186974"/>
    </source>
</evidence>
<comment type="caution">
    <text evidence="1">The sequence shown here is derived from an EMBL/GenBank/DDBJ whole genome shotgun (WGS) entry which is preliminary data.</text>
</comment>
<feature type="non-terminal residue" evidence="1">
    <location>
        <position position="392"/>
    </location>
</feature>
<dbReference type="Proteomes" id="UP001186974">
    <property type="component" value="Unassembled WGS sequence"/>
</dbReference>
<sequence>MARPVEVLEALSAYLRDALYPKPNRGRIPKENRRFCTAFGDDCDTLLESLGFTLIEESSGQLSGAKFWVFPKLPEGPSPERAFLEDFRDELFILISKLPLSFQEKQGLKHYDFFPTDSKKDLQRCLAYTDYDKVFASRRTVDFTKDEQAHYPILGALPDYSDDLIIFSYKQQIGSDPSNTSYYFDSLRKVSEARGTEKLQMELVIQQSVGVKSHSEIKEAYAYLGVEYFQTDEQILGNYKSRISDIGPSQVPDARHMLQIIGEHRNSVSLLSAASEAIETVEQALSFLDAEASIADDFIVTKYTVKVSDDPNSTDTARRAVKIIAEHRNSEGLLNWLATGESGAVRAEMDVAQACALFGITDRSSAVNAEVLQTELNMKIQDEPMRTEELTK</sequence>
<proteinExistence type="predicted"/>
<dbReference type="EMBL" id="JAWDJW010003586">
    <property type="protein sequence ID" value="KAK3076765.1"/>
    <property type="molecule type" value="Genomic_DNA"/>
</dbReference>
<evidence type="ECO:0000313" key="1">
    <source>
        <dbReference type="EMBL" id="KAK3076765.1"/>
    </source>
</evidence>
<keyword evidence="2" id="KW-1185">Reference proteome</keyword>